<evidence type="ECO:0000256" key="1">
    <source>
        <dbReference type="SAM" id="MobiDB-lite"/>
    </source>
</evidence>
<evidence type="ECO:0000313" key="3">
    <source>
        <dbReference type="Proteomes" id="UP000800036"/>
    </source>
</evidence>
<feature type="compositionally biased region" description="Polar residues" evidence="1">
    <location>
        <begin position="50"/>
        <end position="71"/>
    </location>
</feature>
<dbReference type="AlphaFoldDB" id="A0A6A5UVP3"/>
<feature type="region of interest" description="Disordered" evidence="1">
    <location>
        <begin position="30"/>
        <end position="87"/>
    </location>
</feature>
<accession>A0A6A5UVP3</accession>
<feature type="compositionally biased region" description="Basic and acidic residues" evidence="1">
    <location>
        <begin position="38"/>
        <end position="49"/>
    </location>
</feature>
<sequence>MPIRETPLHSKTPCTATCRGLPLCRGLCESAGPTSPPDRLHEHSQERSHPNINTMAHSNKQCSRGPTSRQTAAAAALGGPQLRYTAT</sequence>
<keyword evidence="3" id="KW-1185">Reference proteome</keyword>
<proteinExistence type="predicted"/>
<gene>
    <name evidence="2" type="ORF">BU23DRAFT_256071</name>
</gene>
<organism evidence="2 3">
    <name type="scientific">Bimuria novae-zelandiae CBS 107.79</name>
    <dbReference type="NCBI Taxonomy" id="1447943"/>
    <lineage>
        <taxon>Eukaryota</taxon>
        <taxon>Fungi</taxon>
        <taxon>Dikarya</taxon>
        <taxon>Ascomycota</taxon>
        <taxon>Pezizomycotina</taxon>
        <taxon>Dothideomycetes</taxon>
        <taxon>Pleosporomycetidae</taxon>
        <taxon>Pleosporales</taxon>
        <taxon>Massarineae</taxon>
        <taxon>Didymosphaeriaceae</taxon>
        <taxon>Bimuria</taxon>
    </lineage>
</organism>
<evidence type="ECO:0000313" key="2">
    <source>
        <dbReference type="EMBL" id="KAF1968784.1"/>
    </source>
</evidence>
<dbReference type="EMBL" id="ML976716">
    <property type="protein sequence ID" value="KAF1968784.1"/>
    <property type="molecule type" value="Genomic_DNA"/>
</dbReference>
<protein>
    <submittedName>
        <fullName evidence="2">Uncharacterized protein</fullName>
    </submittedName>
</protein>
<name>A0A6A5UVP3_9PLEO</name>
<dbReference type="Proteomes" id="UP000800036">
    <property type="component" value="Unassembled WGS sequence"/>
</dbReference>
<dbReference type="OrthoDB" id="3806515at2759"/>
<reference evidence="2" key="1">
    <citation type="journal article" date="2020" name="Stud. Mycol.">
        <title>101 Dothideomycetes genomes: a test case for predicting lifestyles and emergence of pathogens.</title>
        <authorList>
            <person name="Haridas S."/>
            <person name="Albert R."/>
            <person name="Binder M."/>
            <person name="Bloem J."/>
            <person name="Labutti K."/>
            <person name="Salamov A."/>
            <person name="Andreopoulos B."/>
            <person name="Baker S."/>
            <person name="Barry K."/>
            <person name="Bills G."/>
            <person name="Bluhm B."/>
            <person name="Cannon C."/>
            <person name="Castanera R."/>
            <person name="Culley D."/>
            <person name="Daum C."/>
            <person name="Ezra D."/>
            <person name="Gonzalez J."/>
            <person name="Henrissat B."/>
            <person name="Kuo A."/>
            <person name="Liang C."/>
            <person name="Lipzen A."/>
            <person name="Lutzoni F."/>
            <person name="Magnuson J."/>
            <person name="Mondo S."/>
            <person name="Nolan M."/>
            <person name="Ohm R."/>
            <person name="Pangilinan J."/>
            <person name="Park H.-J."/>
            <person name="Ramirez L."/>
            <person name="Alfaro M."/>
            <person name="Sun H."/>
            <person name="Tritt A."/>
            <person name="Yoshinaga Y."/>
            <person name="Zwiers L.-H."/>
            <person name="Turgeon B."/>
            <person name="Goodwin S."/>
            <person name="Spatafora J."/>
            <person name="Crous P."/>
            <person name="Grigoriev I."/>
        </authorList>
    </citation>
    <scope>NUCLEOTIDE SEQUENCE</scope>
    <source>
        <strain evidence="2">CBS 107.79</strain>
    </source>
</reference>